<dbReference type="InterPro" id="IPR036291">
    <property type="entry name" value="NAD(P)-bd_dom_sf"/>
</dbReference>
<dbReference type="SMART" id="SM00822">
    <property type="entry name" value="PKS_KR"/>
    <property type="match status" value="1"/>
</dbReference>
<keyword evidence="3" id="KW-0520">NAD</keyword>
<comment type="caution">
    <text evidence="5">The sequence shown here is derived from an EMBL/GenBank/DDBJ whole genome shotgun (WGS) entry which is preliminary data.</text>
</comment>
<accession>A0A845BAE4</accession>
<proteinExistence type="inferred from homology"/>
<dbReference type="PRINTS" id="PR00080">
    <property type="entry name" value="SDRFAMILY"/>
</dbReference>
<dbReference type="Pfam" id="PF13561">
    <property type="entry name" value="adh_short_C2"/>
    <property type="match status" value="1"/>
</dbReference>
<dbReference type="InterPro" id="IPR057326">
    <property type="entry name" value="KR_dom"/>
</dbReference>
<dbReference type="OrthoDB" id="7375193at2"/>
<evidence type="ECO:0000256" key="1">
    <source>
        <dbReference type="ARBA" id="ARBA00006484"/>
    </source>
</evidence>
<protein>
    <submittedName>
        <fullName evidence="5">SDR family oxidoreductase</fullName>
    </submittedName>
</protein>
<sequence length="246" mass="25603">MLTTDFTGRCLLLTGAGGGIAREAAKLFHAAGAALVLADLQEAPMETLAKELGGDRIATLRYDATKPADAAAAVALAKERFGGVDFLVPAAGIYPGTRFELMDEAAWRQVMAVNLDGVFHLCRAVLPALRERAAIVLLASLAAHRGSHSHAHYSASKSALLGLTRSLALELAPRTRVNAVSPGIIDTPMINELMAARGEAILAQTPLARLGQPEEVASVIAFLCSGAASFVTGEVMQVNGGLYMAG</sequence>
<dbReference type="PROSITE" id="PS00061">
    <property type="entry name" value="ADH_SHORT"/>
    <property type="match status" value="1"/>
</dbReference>
<dbReference type="EMBL" id="SNVJ01000004">
    <property type="protein sequence ID" value="MXP63054.1"/>
    <property type="molecule type" value="Genomic_DNA"/>
</dbReference>
<keyword evidence="6" id="KW-1185">Reference proteome</keyword>
<evidence type="ECO:0000256" key="2">
    <source>
        <dbReference type="ARBA" id="ARBA00023002"/>
    </source>
</evidence>
<reference evidence="5 6" key="1">
    <citation type="submission" date="2019-03" db="EMBL/GenBank/DDBJ databases">
        <title>Roseomonas sp. a novel Roseomonas species isolated from Sea whip Gorgonian.</title>
        <authorList>
            <person name="Li F."/>
            <person name="Pan X."/>
            <person name="Huang S."/>
            <person name="Li Z."/>
            <person name="Meng B."/>
        </authorList>
    </citation>
    <scope>NUCLEOTIDE SEQUENCE [LARGE SCALE GENOMIC DNA]</scope>
    <source>
        <strain evidence="5 6">M0104</strain>
    </source>
</reference>
<dbReference type="AlphaFoldDB" id="A0A845BAE4"/>
<dbReference type="Proteomes" id="UP000460715">
    <property type="component" value="Unassembled WGS sequence"/>
</dbReference>
<name>A0A845BAE4_9PROT</name>
<evidence type="ECO:0000256" key="3">
    <source>
        <dbReference type="ARBA" id="ARBA00023027"/>
    </source>
</evidence>
<dbReference type="PRINTS" id="PR00081">
    <property type="entry name" value="GDHRDH"/>
</dbReference>
<gene>
    <name evidence="5" type="ORF">E0493_06765</name>
</gene>
<dbReference type="FunFam" id="3.40.50.720:FF:000084">
    <property type="entry name" value="Short-chain dehydrogenase reductase"/>
    <property type="match status" value="1"/>
</dbReference>
<dbReference type="InterPro" id="IPR020904">
    <property type="entry name" value="Sc_DH/Rdtase_CS"/>
</dbReference>
<dbReference type="PANTHER" id="PTHR24321:SF8">
    <property type="entry name" value="ESTRADIOL 17-BETA-DEHYDROGENASE 8-RELATED"/>
    <property type="match status" value="1"/>
</dbReference>
<dbReference type="Gene3D" id="3.40.50.720">
    <property type="entry name" value="NAD(P)-binding Rossmann-like Domain"/>
    <property type="match status" value="1"/>
</dbReference>
<evidence type="ECO:0000313" key="6">
    <source>
        <dbReference type="Proteomes" id="UP000460715"/>
    </source>
</evidence>
<evidence type="ECO:0000313" key="5">
    <source>
        <dbReference type="EMBL" id="MXP63054.1"/>
    </source>
</evidence>
<evidence type="ECO:0000259" key="4">
    <source>
        <dbReference type="SMART" id="SM00822"/>
    </source>
</evidence>
<organism evidence="5 6">
    <name type="scientific">Teichococcus coralli</name>
    <dbReference type="NCBI Taxonomy" id="2545983"/>
    <lineage>
        <taxon>Bacteria</taxon>
        <taxon>Pseudomonadati</taxon>
        <taxon>Pseudomonadota</taxon>
        <taxon>Alphaproteobacteria</taxon>
        <taxon>Acetobacterales</taxon>
        <taxon>Roseomonadaceae</taxon>
        <taxon>Roseomonas</taxon>
    </lineage>
</organism>
<comment type="similarity">
    <text evidence="1">Belongs to the short-chain dehydrogenases/reductases (SDR) family.</text>
</comment>
<dbReference type="SUPFAM" id="SSF51735">
    <property type="entry name" value="NAD(P)-binding Rossmann-fold domains"/>
    <property type="match status" value="1"/>
</dbReference>
<dbReference type="GO" id="GO:0016491">
    <property type="term" value="F:oxidoreductase activity"/>
    <property type="evidence" value="ECO:0007669"/>
    <property type="project" value="UniProtKB-KW"/>
</dbReference>
<dbReference type="RefSeq" id="WP_160936167.1">
    <property type="nucleotide sequence ID" value="NZ_SNVJ01000004.1"/>
</dbReference>
<keyword evidence="2" id="KW-0560">Oxidoreductase</keyword>
<dbReference type="InterPro" id="IPR002347">
    <property type="entry name" value="SDR_fam"/>
</dbReference>
<dbReference type="PANTHER" id="PTHR24321">
    <property type="entry name" value="DEHYDROGENASES, SHORT CHAIN"/>
    <property type="match status" value="1"/>
</dbReference>
<feature type="domain" description="Ketoreductase" evidence="4">
    <location>
        <begin position="9"/>
        <end position="187"/>
    </location>
</feature>